<evidence type="ECO:0000256" key="1">
    <source>
        <dbReference type="SAM" id="MobiDB-lite"/>
    </source>
</evidence>
<evidence type="ECO:0000313" key="3">
    <source>
        <dbReference type="Proteomes" id="UP001194746"/>
    </source>
</evidence>
<dbReference type="Proteomes" id="UP001194746">
    <property type="component" value="Unassembled WGS sequence"/>
</dbReference>
<feature type="region of interest" description="Disordered" evidence="1">
    <location>
        <begin position="101"/>
        <end position="134"/>
    </location>
</feature>
<reference evidence="2" key="1">
    <citation type="journal article" date="2019" name="Beilstein J. Org. Chem.">
        <title>Nanangenines: drimane sesquiterpenoids as the dominant metabolite cohort of a novel Australian fungus, Aspergillus nanangensis.</title>
        <authorList>
            <person name="Lacey H.J."/>
            <person name="Gilchrist C.L.M."/>
            <person name="Crombie A."/>
            <person name="Kalaitzis J.A."/>
            <person name="Vuong D."/>
            <person name="Rutledge P.J."/>
            <person name="Turner P."/>
            <person name="Pitt J.I."/>
            <person name="Lacey E."/>
            <person name="Chooi Y.H."/>
            <person name="Piggott A.M."/>
        </authorList>
    </citation>
    <scope>NUCLEOTIDE SEQUENCE</scope>
    <source>
        <strain evidence="2">MST-FP2251</strain>
    </source>
</reference>
<name>A0AAD4GPV0_ASPNN</name>
<proteinExistence type="predicted"/>
<dbReference type="EMBL" id="VCAU01000112">
    <property type="protein sequence ID" value="KAF9884785.1"/>
    <property type="molecule type" value="Genomic_DNA"/>
</dbReference>
<accession>A0AAD4GPV0</accession>
<feature type="compositionally biased region" description="Low complexity" evidence="1">
    <location>
        <begin position="120"/>
        <end position="134"/>
    </location>
</feature>
<keyword evidence="3" id="KW-1185">Reference proteome</keyword>
<sequence length="163" mass="16900">MTSATSTRIVATATSTACTGPKQYELPTHDAVCGIPNTNTYRSIFDKCAEPAGVRPYHNDCALYAPAVDQSVQDLIDCLYKAGIDWEDVWCTGETNATATATSYPKPTTGDAVTSKEESSATSSSASAATGANENGAARGYRGAVGVKMSLALVCLVVSAFVV</sequence>
<comment type="caution">
    <text evidence="2">The sequence shown here is derived from an EMBL/GenBank/DDBJ whole genome shotgun (WGS) entry which is preliminary data.</text>
</comment>
<reference evidence="2" key="2">
    <citation type="submission" date="2020-02" db="EMBL/GenBank/DDBJ databases">
        <authorList>
            <person name="Gilchrist C.L.M."/>
            <person name="Chooi Y.-H."/>
        </authorList>
    </citation>
    <scope>NUCLEOTIDE SEQUENCE</scope>
    <source>
        <strain evidence="2">MST-FP2251</strain>
    </source>
</reference>
<evidence type="ECO:0000313" key="2">
    <source>
        <dbReference type="EMBL" id="KAF9884785.1"/>
    </source>
</evidence>
<gene>
    <name evidence="2" type="ORF">FE257_001275</name>
</gene>
<protein>
    <submittedName>
        <fullName evidence="2">Uncharacterized protein</fullName>
    </submittedName>
</protein>
<organism evidence="2 3">
    <name type="scientific">Aspergillus nanangensis</name>
    <dbReference type="NCBI Taxonomy" id="2582783"/>
    <lineage>
        <taxon>Eukaryota</taxon>
        <taxon>Fungi</taxon>
        <taxon>Dikarya</taxon>
        <taxon>Ascomycota</taxon>
        <taxon>Pezizomycotina</taxon>
        <taxon>Eurotiomycetes</taxon>
        <taxon>Eurotiomycetidae</taxon>
        <taxon>Eurotiales</taxon>
        <taxon>Aspergillaceae</taxon>
        <taxon>Aspergillus</taxon>
        <taxon>Aspergillus subgen. Circumdati</taxon>
    </lineage>
</organism>
<dbReference type="AlphaFoldDB" id="A0AAD4GPV0"/>